<sequence length="156" mass="17099">MTSLPLGDIVDIVNLTGPPRRSCTGIIRWSVSANVDAFVGRGENGLLRHKAEMVCHEKVVKMPWKEMDRKFSNNVEWSKENISRCGRNQMGNEPILALPEGADDFVVYYDARSKDLKACLEKGRRTGSGNISACGGVGFGGGGRGRISTDVFSRHE</sequence>
<evidence type="ECO:0000313" key="2">
    <source>
        <dbReference type="Proteomes" id="UP001151760"/>
    </source>
</evidence>
<dbReference type="Proteomes" id="UP001151760">
    <property type="component" value="Unassembled WGS sequence"/>
</dbReference>
<organism evidence="1 2">
    <name type="scientific">Tanacetum coccineum</name>
    <dbReference type="NCBI Taxonomy" id="301880"/>
    <lineage>
        <taxon>Eukaryota</taxon>
        <taxon>Viridiplantae</taxon>
        <taxon>Streptophyta</taxon>
        <taxon>Embryophyta</taxon>
        <taxon>Tracheophyta</taxon>
        <taxon>Spermatophyta</taxon>
        <taxon>Magnoliopsida</taxon>
        <taxon>eudicotyledons</taxon>
        <taxon>Gunneridae</taxon>
        <taxon>Pentapetalae</taxon>
        <taxon>asterids</taxon>
        <taxon>campanulids</taxon>
        <taxon>Asterales</taxon>
        <taxon>Asteraceae</taxon>
        <taxon>Asteroideae</taxon>
        <taxon>Anthemideae</taxon>
        <taxon>Anthemidinae</taxon>
        <taxon>Tanacetum</taxon>
    </lineage>
</organism>
<accession>A0ABQ5H5C8</accession>
<reference evidence="1" key="1">
    <citation type="journal article" date="2022" name="Int. J. Mol. Sci.">
        <title>Draft Genome of Tanacetum Coccineum: Genomic Comparison of Closely Related Tanacetum-Family Plants.</title>
        <authorList>
            <person name="Yamashiro T."/>
            <person name="Shiraishi A."/>
            <person name="Nakayama K."/>
            <person name="Satake H."/>
        </authorList>
    </citation>
    <scope>NUCLEOTIDE SEQUENCE</scope>
</reference>
<protein>
    <submittedName>
        <fullName evidence="1">Uncharacterized protein</fullName>
    </submittedName>
</protein>
<keyword evidence="2" id="KW-1185">Reference proteome</keyword>
<gene>
    <name evidence="1" type="ORF">Tco_1057388</name>
</gene>
<proteinExistence type="predicted"/>
<name>A0ABQ5H5C8_9ASTR</name>
<dbReference type="EMBL" id="BQNB010019225">
    <property type="protein sequence ID" value="GJT83046.1"/>
    <property type="molecule type" value="Genomic_DNA"/>
</dbReference>
<evidence type="ECO:0000313" key="1">
    <source>
        <dbReference type="EMBL" id="GJT83046.1"/>
    </source>
</evidence>
<comment type="caution">
    <text evidence="1">The sequence shown here is derived from an EMBL/GenBank/DDBJ whole genome shotgun (WGS) entry which is preliminary data.</text>
</comment>
<reference evidence="1" key="2">
    <citation type="submission" date="2022-01" db="EMBL/GenBank/DDBJ databases">
        <authorList>
            <person name="Yamashiro T."/>
            <person name="Shiraishi A."/>
            <person name="Satake H."/>
            <person name="Nakayama K."/>
        </authorList>
    </citation>
    <scope>NUCLEOTIDE SEQUENCE</scope>
</reference>